<evidence type="ECO:0000256" key="1">
    <source>
        <dbReference type="SAM" id="SignalP"/>
    </source>
</evidence>
<feature type="chain" id="PRO_5029550340" evidence="1">
    <location>
        <begin position="26"/>
        <end position="474"/>
    </location>
</feature>
<feature type="signal peptide" evidence="1">
    <location>
        <begin position="1"/>
        <end position="25"/>
    </location>
</feature>
<organism evidence="2 3">
    <name type="scientific">Thalictrum thalictroides</name>
    <name type="common">Rue-anemone</name>
    <name type="synonym">Anemone thalictroides</name>
    <dbReference type="NCBI Taxonomy" id="46969"/>
    <lineage>
        <taxon>Eukaryota</taxon>
        <taxon>Viridiplantae</taxon>
        <taxon>Streptophyta</taxon>
        <taxon>Embryophyta</taxon>
        <taxon>Tracheophyta</taxon>
        <taxon>Spermatophyta</taxon>
        <taxon>Magnoliopsida</taxon>
        <taxon>Ranunculales</taxon>
        <taxon>Ranunculaceae</taxon>
        <taxon>Thalictroideae</taxon>
        <taxon>Thalictrum</taxon>
    </lineage>
</organism>
<dbReference type="Proteomes" id="UP000554482">
    <property type="component" value="Unassembled WGS sequence"/>
</dbReference>
<sequence length="474" mass="52767">MVKIQSSSICWLLLFYIELAMKGHSFEGIEIESSVSETAYQLHSGKDAGSTKTPKAAEDLISKSALLKNVSSTFLHVDADQRACPVMLNRESDVAKTGRNTRLACVNNNHNYARSPVYSIDIESEDTESDDDLCDLSIRKDDKKFSEASELRSSTGALCLKKTDSFYLWQKLKEKDFVSSSLVGIQIPKPHVERSKRIPLKERNELAKREDINKPRKIAAPTGLLHELNPGIISRVRSSKQVHSIIEAVVKSENGTNDFEGEKGRYGDSDVPDKREAFGASHFSSDQKDAMILGSSHNKVPGDQAVCPLSVTAATVSSRWLDLLYQDTKGRLNALRRSKKRVQTFIQMELPLLLSKGLTSQEENCPQSSQSSAGLFPNSTTSDWHGEGLDIIFRQMEKALCEEEKHLECFYHQVRLMYFRCASGLQSVNQSAEQLDRSGKDGSKEAAEMLEKRLAIKAAAAAIYSTCNFITSNR</sequence>
<dbReference type="AlphaFoldDB" id="A0A7J6V4G7"/>
<dbReference type="OrthoDB" id="1930341at2759"/>
<proteinExistence type="predicted"/>
<protein>
    <submittedName>
        <fullName evidence="2">Cation-transporting atpase</fullName>
    </submittedName>
</protein>
<gene>
    <name evidence="2" type="ORF">FRX31_030557</name>
</gene>
<comment type="caution">
    <text evidence="2">The sequence shown here is derived from an EMBL/GenBank/DDBJ whole genome shotgun (WGS) entry which is preliminary data.</text>
</comment>
<dbReference type="EMBL" id="JABWDY010038241">
    <property type="protein sequence ID" value="KAF5179856.1"/>
    <property type="molecule type" value="Genomic_DNA"/>
</dbReference>
<accession>A0A7J6V4G7</accession>
<name>A0A7J6V4G7_THATH</name>
<evidence type="ECO:0000313" key="3">
    <source>
        <dbReference type="Proteomes" id="UP000554482"/>
    </source>
</evidence>
<evidence type="ECO:0000313" key="2">
    <source>
        <dbReference type="EMBL" id="KAF5179856.1"/>
    </source>
</evidence>
<keyword evidence="3" id="KW-1185">Reference proteome</keyword>
<dbReference type="PANTHER" id="PTHR33924">
    <property type="entry name" value="CATION-TRANSPORTING ATPASE"/>
    <property type="match status" value="1"/>
</dbReference>
<reference evidence="2 3" key="1">
    <citation type="submission" date="2020-06" db="EMBL/GenBank/DDBJ databases">
        <title>Transcriptomic and genomic resources for Thalictrum thalictroides and T. hernandezii: Facilitating candidate gene discovery in an emerging model plant lineage.</title>
        <authorList>
            <person name="Arias T."/>
            <person name="Riano-Pachon D.M."/>
            <person name="Di Stilio V.S."/>
        </authorList>
    </citation>
    <scope>NUCLEOTIDE SEQUENCE [LARGE SCALE GENOMIC DNA]</scope>
    <source>
        <strain evidence="3">cv. WT478/WT964</strain>
        <tissue evidence="2">Leaves</tissue>
    </source>
</reference>
<keyword evidence="1" id="KW-0732">Signal</keyword>
<dbReference type="PANTHER" id="PTHR33924:SF5">
    <property type="entry name" value="CATION-TRANSPORTING ATPASE"/>
    <property type="match status" value="1"/>
</dbReference>